<sequence>MEQDMEKGEDGFFKKERKGLILWVDDHGSETKKKVSFHVHTLRKLQYHYNLAVDNSNQTFEHVWLEKEKTEDGERFVHPLVRSLCSISSKLFFYALHVCLFIIKN</sequence>
<protein>
    <submittedName>
        <fullName evidence="1">Uncharacterized protein</fullName>
    </submittedName>
</protein>
<evidence type="ECO:0000313" key="1">
    <source>
        <dbReference type="EMBL" id="RHN47599.1"/>
    </source>
</evidence>
<comment type="caution">
    <text evidence="1">The sequence shown here is derived from an EMBL/GenBank/DDBJ whole genome shotgun (WGS) entry which is preliminary data.</text>
</comment>
<accession>A0A396H2P2</accession>
<name>A0A396H2P2_MEDTR</name>
<dbReference type="Proteomes" id="UP000265566">
    <property type="component" value="Chromosome 7"/>
</dbReference>
<proteinExistence type="predicted"/>
<organism evidence="1 2">
    <name type="scientific">Medicago truncatula</name>
    <name type="common">Barrel medic</name>
    <name type="synonym">Medicago tribuloides</name>
    <dbReference type="NCBI Taxonomy" id="3880"/>
    <lineage>
        <taxon>Eukaryota</taxon>
        <taxon>Viridiplantae</taxon>
        <taxon>Streptophyta</taxon>
        <taxon>Embryophyta</taxon>
        <taxon>Tracheophyta</taxon>
        <taxon>Spermatophyta</taxon>
        <taxon>Magnoliopsida</taxon>
        <taxon>eudicotyledons</taxon>
        <taxon>Gunneridae</taxon>
        <taxon>Pentapetalae</taxon>
        <taxon>rosids</taxon>
        <taxon>fabids</taxon>
        <taxon>Fabales</taxon>
        <taxon>Fabaceae</taxon>
        <taxon>Papilionoideae</taxon>
        <taxon>50 kb inversion clade</taxon>
        <taxon>NPAAA clade</taxon>
        <taxon>Hologalegina</taxon>
        <taxon>IRL clade</taxon>
        <taxon>Trifolieae</taxon>
        <taxon>Medicago</taxon>
    </lineage>
</organism>
<gene>
    <name evidence="1" type="ORF">MtrunA17_Chr7g0254741</name>
</gene>
<evidence type="ECO:0000313" key="2">
    <source>
        <dbReference type="Proteomes" id="UP000265566"/>
    </source>
</evidence>
<dbReference type="AlphaFoldDB" id="A0A396H2P2"/>
<dbReference type="Gramene" id="rna42219">
    <property type="protein sequence ID" value="RHN47599.1"/>
    <property type="gene ID" value="gene42219"/>
</dbReference>
<dbReference type="EMBL" id="PSQE01000007">
    <property type="protein sequence ID" value="RHN47599.1"/>
    <property type="molecule type" value="Genomic_DNA"/>
</dbReference>
<reference evidence="2" key="1">
    <citation type="journal article" date="2018" name="Nat. Plants">
        <title>Whole-genome landscape of Medicago truncatula symbiotic genes.</title>
        <authorList>
            <person name="Pecrix Y."/>
            <person name="Staton S.E."/>
            <person name="Sallet E."/>
            <person name="Lelandais-Briere C."/>
            <person name="Moreau S."/>
            <person name="Carrere S."/>
            <person name="Blein T."/>
            <person name="Jardinaud M.F."/>
            <person name="Latrasse D."/>
            <person name="Zouine M."/>
            <person name="Zahm M."/>
            <person name="Kreplak J."/>
            <person name="Mayjonade B."/>
            <person name="Satge C."/>
            <person name="Perez M."/>
            <person name="Cauet S."/>
            <person name="Marande W."/>
            <person name="Chantry-Darmon C."/>
            <person name="Lopez-Roques C."/>
            <person name="Bouchez O."/>
            <person name="Berard A."/>
            <person name="Debelle F."/>
            <person name="Munos S."/>
            <person name="Bendahmane A."/>
            <person name="Berges H."/>
            <person name="Niebel A."/>
            <person name="Buitink J."/>
            <person name="Frugier F."/>
            <person name="Benhamed M."/>
            <person name="Crespi M."/>
            <person name="Gouzy J."/>
            <person name="Gamas P."/>
        </authorList>
    </citation>
    <scope>NUCLEOTIDE SEQUENCE [LARGE SCALE GENOMIC DNA]</scope>
    <source>
        <strain evidence="2">cv. Jemalong A17</strain>
    </source>
</reference>